<keyword evidence="4" id="KW-0507">mRNA processing</keyword>
<organism evidence="22 23">
    <name type="scientific">Bucco capensis</name>
    <name type="common">collared puffbird</name>
    <dbReference type="NCBI Taxonomy" id="135168"/>
    <lineage>
        <taxon>Eukaryota</taxon>
        <taxon>Metazoa</taxon>
        <taxon>Chordata</taxon>
        <taxon>Craniata</taxon>
        <taxon>Vertebrata</taxon>
        <taxon>Euteleostomi</taxon>
        <taxon>Archelosauria</taxon>
        <taxon>Archosauria</taxon>
        <taxon>Dinosauria</taxon>
        <taxon>Saurischia</taxon>
        <taxon>Theropoda</taxon>
        <taxon>Coelurosauria</taxon>
        <taxon>Aves</taxon>
        <taxon>Neognathae</taxon>
        <taxon>Neoaves</taxon>
        <taxon>Telluraves</taxon>
        <taxon>Coraciimorphae</taxon>
        <taxon>Piciformes</taxon>
        <taxon>Bucconidae</taxon>
        <taxon>Bucco</taxon>
    </lineage>
</organism>
<dbReference type="InterPro" id="IPR000571">
    <property type="entry name" value="Znf_CCCH"/>
</dbReference>
<comment type="catalytic activity">
    <reaction evidence="14">
        <text>5,6-dihydrouridine(47) in tRNA + NAD(+) = uridine(47) in tRNA + NADH + H(+)</text>
        <dbReference type="Rhea" id="RHEA:53364"/>
        <dbReference type="Rhea" id="RHEA-COMP:13539"/>
        <dbReference type="Rhea" id="RHEA-COMP:13540"/>
        <dbReference type="ChEBI" id="CHEBI:15378"/>
        <dbReference type="ChEBI" id="CHEBI:57540"/>
        <dbReference type="ChEBI" id="CHEBI:57945"/>
        <dbReference type="ChEBI" id="CHEBI:65315"/>
        <dbReference type="ChEBI" id="CHEBI:74443"/>
        <dbReference type="EC" id="1.3.1.89"/>
    </reaction>
    <physiologicalReaction direction="right-to-left" evidence="14">
        <dbReference type="Rhea" id="RHEA:53366"/>
    </physiologicalReaction>
</comment>
<dbReference type="InterPro" id="IPR013785">
    <property type="entry name" value="Aldolase_TIM"/>
</dbReference>
<keyword evidence="23" id="KW-1185">Reference proteome</keyword>
<dbReference type="PANTHER" id="PTHR45846">
    <property type="entry name" value="TRNA-DIHYDROURIDINE(47) SYNTHASE [NAD(P)(+)]-LIKE"/>
    <property type="match status" value="1"/>
</dbReference>
<dbReference type="PANTHER" id="PTHR45846:SF1">
    <property type="entry name" value="TRNA-DIHYDROURIDINE(47) SYNTHASE [NAD(P)(+)]-LIKE"/>
    <property type="match status" value="1"/>
</dbReference>
<dbReference type="EC" id="1.3.1.-" evidence="19"/>
<evidence type="ECO:0000256" key="6">
    <source>
        <dbReference type="ARBA" id="ARBA00022723"/>
    </source>
</evidence>
<evidence type="ECO:0000256" key="13">
    <source>
        <dbReference type="ARBA" id="ARBA00045365"/>
    </source>
</evidence>
<dbReference type="Pfam" id="PF01207">
    <property type="entry name" value="Dus"/>
    <property type="match status" value="1"/>
</dbReference>
<evidence type="ECO:0000256" key="3">
    <source>
        <dbReference type="ARBA" id="ARBA00022643"/>
    </source>
</evidence>
<dbReference type="GO" id="GO:0102265">
    <property type="term" value="F:tRNA-dihydrouridine47 synthase activity"/>
    <property type="evidence" value="ECO:0007669"/>
    <property type="project" value="UniProtKB-EC"/>
</dbReference>
<keyword evidence="8 18" id="KW-0863">Zinc-finger</keyword>
<evidence type="ECO:0000256" key="20">
    <source>
        <dbReference type="SAM" id="MobiDB-lite"/>
    </source>
</evidence>
<evidence type="ECO:0000256" key="17">
    <source>
        <dbReference type="ARBA" id="ARBA00049513"/>
    </source>
</evidence>
<keyword evidence="11 19" id="KW-0560">Oxidoreductase</keyword>
<comment type="cofactor">
    <cofactor evidence="1 19">
        <name>FMN</name>
        <dbReference type="ChEBI" id="CHEBI:58210"/>
    </cofactor>
</comment>
<dbReference type="Gene3D" id="4.10.1000.10">
    <property type="entry name" value="Zinc finger, CCCH-type"/>
    <property type="match status" value="1"/>
</dbReference>
<reference evidence="22 23" key="1">
    <citation type="submission" date="2019-09" db="EMBL/GenBank/DDBJ databases">
        <title>Bird 10,000 Genomes (B10K) Project - Family phase.</title>
        <authorList>
            <person name="Zhang G."/>
        </authorList>
    </citation>
    <scope>NUCLEOTIDE SEQUENCE [LARGE SCALE GENOMIC DNA]</scope>
    <source>
        <strain evidence="22">B10K-DU-001-16</strain>
        <tissue evidence="22">Muscle</tissue>
    </source>
</reference>
<dbReference type="FunFam" id="4.10.1000.10:FF:000029">
    <property type="entry name" value="tRNA-dihydrouridine(47) synthase [NAD(P)(+)]"/>
    <property type="match status" value="1"/>
</dbReference>
<gene>
    <name evidence="22" type="primary">Dus3l</name>
    <name evidence="22" type="ORF">BUCCAP_R05620</name>
</gene>
<evidence type="ECO:0000256" key="14">
    <source>
        <dbReference type="ARBA" id="ARBA00048266"/>
    </source>
</evidence>
<comment type="catalytic activity">
    <reaction evidence="16">
        <text>a 5,6-dihydrouridine in mRNA + NADP(+) = a uridine in mRNA + NADPH + H(+)</text>
        <dbReference type="Rhea" id="RHEA:69855"/>
        <dbReference type="Rhea" id="RHEA-COMP:14658"/>
        <dbReference type="Rhea" id="RHEA-COMP:17789"/>
        <dbReference type="ChEBI" id="CHEBI:15378"/>
        <dbReference type="ChEBI" id="CHEBI:57783"/>
        <dbReference type="ChEBI" id="CHEBI:58349"/>
        <dbReference type="ChEBI" id="CHEBI:65315"/>
        <dbReference type="ChEBI" id="CHEBI:74443"/>
    </reaction>
    <physiologicalReaction direction="right-to-left" evidence="16">
        <dbReference type="Rhea" id="RHEA:69857"/>
    </physiologicalReaction>
</comment>
<keyword evidence="2 19" id="KW-0285">Flavoprotein</keyword>
<dbReference type="GO" id="GO:0003723">
    <property type="term" value="F:RNA binding"/>
    <property type="evidence" value="ECO:0007669"/>
    <property type="project" value="TreeGrafter"/>
</dbReference>
<feature type="domain" description="C3H1-type" evidence="21">
    <location>
        <begin position="91"/>
        <end position="121"/>
    </location>
</feature>
<protein>
    <recommendedName>
        <fullName evidence="19">tRNA-dihydrouridine(47) synthase [NAD(P)(+)]</fullName>
        <ecNumber evidence="19">1.3.1.-</ecNumber>
    </recommendedName>
    <alternativeName>
        <fullName evidence="19">tRNA-dihydrouridine synthase 3</fullName>
    </alternativeName>
</protein>
<dbReference type="GO" id="GO:0050660">
    <property type="term" value="F:flavin adenine dinucleotide binding"/>
    <property type="evidence" value="ECO:0007669"/>
    <property type="project" value="UniProtKB-UniRule"/>
</dbReference>
<keyword evidence="9 18" id="KW-0862">Zinc</keyword>
<dbReference type="AlphaFoldDB" id="A0A7K9I7J7"/>
<sequence>RFLTSKEQFHAYLQARGQAGTGSEEEDVEEKKEEEVDSCQSEPPTKRIKSEDLNQNGESQEDAGAEEKEPVARKRARGQNKSRPCMKPTHYEQSRLCPSVTQGRAQQCFFGPRCRFLHDVAEYMGSKPADLGPSCVLFQTFGKCPYGVTCRFAQAHLGHGYQNLINTQLAKQWEGKALVRNNLSKELQQQLRKRKFSFRKAEQYLRALAKPPGDGGGKRGKATGSSAEERECPVPPEQGEDPKADALQSPSSSKALGSVTDEDVIKLRSCEKRKLEIQGKLYLAPLTTCGNLPFRRICKHFGADVTCGEMAVCTNLLQGQSSEWALLKRHHTEDIFGVQLEGAFPDTMTKCAELLNQTIEVDFVDINVGCPIDLVYKKGGGCALMTRANKLEQIIRGMNSVLDVPLTVKIRTGVQEKMNVAHKLIPKLRHWGAAMVTLHGRSREQCYTRSADWEYIAECAQLASPMPLFGNGDILSYEDANRAMQLGVSGVMIARQCPCGCACRGALIKPWLFTEIKEQRHWDISSRERLDILKDFTNYGLEHWGSDTQGVEKTRRFLLEWLSFLCRYIPVGLLEHLPQRINERPPYYLGRDYLETLMASQNVEDWIKISELLLGPVPTNFTFLPKHKANSYR</sequence>
<dbReference type="PROSITE" id="PS50103">
    <property type="entry name" value="ZF_C3H1"/>
    <property type="match status" value="2"/>
</dbReference>
<dbReference type="Proteomes" id="UP000534107">
    <property type="component" value="Unassembled WGS sequence"/>
</dbReference>
<dbReference type="CDD" id="cd02801">
    <property type="entry name" value="DUS_like_FMN"/>
    <property type="match status" value="1"/>
</dbReference>
<dbReference type="InterPro" id="IPR018517">
    <property type="entry name" value="tRNA_hU_synthase_CS"/>
</dbReference>
<dbReference type="InterPro" id="IPR035587">
    <property type="entry name" value="DUS-like_FMN-bd"/>
</dbReference>
<feature type="non-terminal residue" evidence="22">
    <location>
        <position position="1"/>
    </location>
</feature>
<evidence type="ECO:0000256" key="18">
    <source>
        <dbReference type="PROSITE-ProRule" id="PRU00723"/>
    </source>
</evidence>
<evidence type="ECO:0000256" key="15">
    <source>
        <dbReference type="ARBA" id="ARBA00048342"/>
    </source>
</evidence>
<accession>A0A7K9I7J7</accession>
<feature type="non-terminal residue" evidence="22">
    <location>
        <position position="633"/>
    </location>
</feature>
<comment type="function">
    <text evidence="13">Catalyzes the synthesis of dihydrouridine, a modified base, in various RNAs, such as tRNAs, mRNAs and some long non-coding RNAs (lncRNAs). Mainly modifies the uridine in position 47 (U47) in the D-loop of most cytoplasmic tRNAs. Also able to mediate the formation of dihydrouridine in some mRNAs, thereby regulating their translation.</text>
</comment>
<evidence type="ECO:0000313" key="23">
    <source>
        <dbReference type="Proteomes" id="UP000534107"/>
    </source>
</evidence>
<dbReference type="SUPFAM" id="SSF51395">
    <property type="entry name" value="FMN-linked oxidoreductases"/>
    <property type="match status" value="1"/>
</dbReference>
<evidence type="ECO:0000256" key="4">
    <source>
        <dbReference type="ARBA" id="ARBA00022664"/>
    </source>
</evidence>
<feature type="zinc finger region" description="C3H1-type" evidence="18">
    <location>
        <begin position="134"/>
        <end position="159"/>
    </location>
</feature>
<keyword evidence="5 19" id="KW-0819">tRNA processing</keyword>
<dbReference type="Gene3D" id="3.20.20.70">
    <property type="entry name" value="Aldolase class I"/>
    <property type="match status" value="1"/>
</dbReference>
<keyword evidence="10" id="KW-0521">NADP</keyword>
<dbReference type="OrthoDB" id="259935at2759"/>
<evidence type="ECO:0000256" key="11">
    <source>
        <dbReference type="ARBA" id="ARBA00023002"/>
    </source>
</evidence>
<evidence type="ECO:0000259" key="21">
    <source>
        <dbReference type="PROSITE" id="PS50103"/>
    </source>
</evidence>
<dbReference type="SMART" id="SM00356">
    <property type="entry name" value="ZnF_C3H1"/>
    <property type="match status" value="2"/>
</dbReference>
<evidence type="ECO:0000256" key="10">
    <source>
        <dbReference type="ARBA" id="ARBA00022857"/>
    </source>
</evidence>
<evidence type="ECO:0000256" key="16">
    <source>
        <dbReference type="ARBA" id="ARBA00049447"/>
    </source>
</evidence>
<proteinExistence type="inferred from homology"/>
<evidence type="ECO:0000256" key="12">
    <source>
        <dbReference type="ARBA" id="ARBA00023027"/>
    </source>
</evidence>
<dbReference type="PROSITE" id="PS01136">
    <property type="entry name" value="UPF0034"/>
    <property type="match status" value="1"/>
</dbReference>
<comment type="similarity">
    <text evidence="19">Belongs to the dus family. Dus3 subfamily.</text>
</comment>
<evidence type="ECO:0000256" key="19">
    <source>
        <dbReference type="RuleBase" id="RU291113"/>
    </source>
</evidence>
<evidence type="ECO:0000256" key="5">
    <source>
        <dbReference type="ARBA" id="ARBA00022694"/>
    </source>
</evidence>
<dbReference type="Pfam" id="PF25585">
    <property type="entry name" value="zf-CCCH_DUS3L"/>
    <property type="match status" value="2"/>
</dbReference>
<keyword evidence="7" id="KW-0677">Repeat</keyword>
<dbReference type="GO" id="GO:0006397">
    <property type="term" value="P:mRNA processing"/>
    <property type="evidence" value="ECO:0007669"/>
    <property type="project" value="UniProtKB-KW"/>
</dbReference>
<evidence type="ECO:0000256" key="9">
    <source>
        <dbReference type="ARBA" id="ARBA00022833"/>
    </source>
</evidence>
<keyword evidence="12" id="KW-0520">NAD</keyword>
<evidence type="ECO:0000256" key="1">
    <source>
        <dbReference type="ARBA" id="ARBA00001917"/>
    </source>
</evidence>
<keyword evidence="6 18" id="KW-0479">Metal-binding</keyword>
<comment type="catalytic activity">
    <reaction evidence="15">
        <text>a 5,6-dihydrouridine in mRNA + NAD(+) = a uridine in mRNA + NADH + H(+)</text>
        <dbReference type="Rhea" id="RHEA:69851"/>
        <dbReference type="Rhea" id="RHEA-COMP:14658"/>
        <dbReference type="Rhea" id="RHEA-COMP:17789"/>
        <dbReference type="ChEBI" id="CHEBI:15378"/>
        <dbReference type="ChEBI" id="CHEBI:57540"/>
        <dbReference type="ChEBI" id="CHEBI:57945"/>
        <dbReference type="ChEBI" id="CHEBI:65315"/>
        <dbReference type="ChEBI" id="CHEBI:74443"/>
    </reaction>
    <physiologicalReaction direction="right-to-left" evidence="15">
        <dbReference type="Rhea" id="RHEA:69853"/>
    </physiologicalReaction>
</comment>
<feature type="zinc finger region" description="C3H1-type" evidence="18">
    <location>
        <begin position="91"/>
        <end position="121"/>
    </location>
</feature>
<keyword evidence="3 19" id="KW-0288">FMN</keyword>
<name>A0A7K9I7J7_9PICI</name>
<evidence type="ECO:0000256" key="2">
    <source>
        <dbReference type="ARBA" id="ARBA00022630"/>
    </source>
</evidence>
<comment type="catalytic activity">
    <reaction evidence="17">
        <text>5,6-dihydrouridine(47) in tRNA + NADP(+) = uridine(47) in tRNA + NADPH + H(+)</text>
        <dbReference type="Rhea" id="RHEA:53360"/>
        <dbReference type="Rhea" id="RHEA-COMP:13539"/>
        <dbReference type="Rhea" id="RHEA-COMP:13540"/>
        <dbReference type="ChEBI" id="CHEBI:15378"/>
        <dbReference type="ChEBI" id="CHEBI:57783"/>
        <dbReference type="ChEBI" id="CHEBI:58349"/>
        <dbReference type="ChEBI" id="CHEBI:65315"/>
        <dbReference type="ChEBI" id="CHEBI:74443"/>
        <dbReference type="EC" id="1.3.1.89"/>
    </reaction>
    <physiologicalReaction direction="right-to-left" evidence="17">
        <dbReference type="Rhea" id="RHEA:53362"/>
    </physiologicalReaction>
</comment>
<evidence type="ECO:0000256" key="8">
    <source>
        <dbReference type="ARBA" id="ARBA00022771"/>
    </source>
</evidence>
<comment type="caution">
    <text evidence="22">The sequence shown here is derived from an EMBL/GenBank/DDBJ whole genome shotgun (WGS) entry which is preliminary data.</text>
</comment>
<evidence type="ECO:0000256" key="7">
    <source>
        <dbReference type="ARBA" id="ARBA00022737"/>
    </source>
</evidence>
<feature type="region of interest" description="Disordered" evidence="20">
    <location>
        <begin position="1"/>
        <end position="89"/>
    </location>
</feature>
<dbReference type="EMBL" id="VWZO01020761">
    <property type="protein sequence ID" value="NXH22063.1"/>
    <property type="molecule type" value="Genomic_DNA"/>
</dbReference>
<feature type="domain" description="C3H1-type" evidence="21">
    <location>
        <begin position="134"/>
        <end position="159"/>
    </location>
</feature>
<dbReference type="FunFam" id="3.20.20.70:FF:000067">
    <property type="entry name" value="tRNA-dihydrouridine(47) synthase [NAD(P)(+)]"/>
    <property type="match status" value="1"/>
</dbReference>
<dbReference type="GO" id="GO:0008270">
    <property type="term" value="F:zinc ion binding"/>
    <property type="evidence" value="ECO:0007669"/>
    <property type="project" value="UniProtKB-KW"/>
</dbReference>
<feature type="region of interest" description="Disordered" evidence="20">
    <location>
        <begin position="208"/>
        <end position="258"/>
    </location>
</feature>
<evidence type="ECO:0000313" key="22">
    <source>
        <dbReference type="EMBL" id="NXH22063.1"/>
    </source>
</evidence>